<dbReference type="PANTHER" id="PTHR43884">
    <property type="entry name" value="ACYL-COA DEHYDROGENASE"/>
    <property type="match status" value="1"/>
</dbReference>
<dbReference type="Gene3D" id="1.20.140.10">
    <property type="entry name" value="Butyryl-CoA Dehydrogenase, subunit A, domain 3"/>
    <property type="match status" value="1"/>
</dbReference>
<keyword evidence="5" id="KW-0560">Oxidoreductase</keyword>
<comment type="similarity">
    <text evidence="2">Belongs to the acyl-CoA dehydrogenase family.</text>
</comment>
<evidence type="ECO:0000256" key="2">
    <source>
        <dbReference type="ARBA" id="ARBA00009347"/>
    </source>
</evidence>
<dbReference type="SUPFAM" id="SSF56645">
    <property type="entry name" value="Acyl-CoA dehydrogenase NM domain-like"/>
    <property type="match status" value="1"/>
</dbReference>
<dbReference type="GO" id="GO:0050660">
    <property type="term" value="F:flavin adenine dinucleotide binding"/>
    <property type="evidence" value="ECO:0007669"/>
    <property type="project" value="InterPro"/>
</dbReference>
<feature type="domain" description="Acyl-CoA dehydrogenase/oxidase N-terminal" evidence="7">
    <location>
        <begin position="29"/>
        <end position="138"/>
    </location>
</feature>
<dbReference type="Gene3D" id="1.10.540.10">
    <property type="entry name" value="Acyl-CoA dehydrogenase/oxidase, N-terminal domain"/>
    <property type="match status" value="1"/>
</dbReference>
<dbReference type="OrthoDB" id="8677713at2"/>
<accession>A0A5N0VI24</accession>
<evidence type="ECO:0000256" key="1">
    <source>
        <dbReference type="ARBA" id="ARBA00001974"/>
    </source>
</evidence>
<dbReference type="GO" id="GO:0003995">
    <property type="term" value="F:acyl-CoA dehydrogenase activity"/>
    <property type="evidence" value="ECO:0007669"/>
    <property type="project" value="TreeGrafter"/>
</dbReference>
<reference evidence="8" key="1">
    <citation type="submission" date="2019-09" db="EMBL/GenBank/DDBJ databases">
        <authorList>
            <person name="Teo W.F.A."/>
            <person name="Duangmal K."/>
        </authorList>
    </citation>
    <scope>NUCLEOTIDE SEQUENCE [LARGE SCALE GENOMIC DNA]</scope>
    <source>
        <strain evidence="8">K81G1</strain>
    </source>
</reference>
<dbReference type="AlphaFoldDB" id="A0A5N0VI24"/>
<dbReference type="InterPro" id="IPR009075">
    <property type="entry name" value="AcylCo_DH/oxidase_C"/>
</dbReference>
<dbReference type="InterPro" id="IPR036250">
    <property type="entry name" value="AcylCo_DH-like_C"/>
</dbReference>
<dbReference type="PANTHER" id="PTHR43884:SF20">
    <property type="entry name" value="ACYL-COA DEHYDROGENASE FADE28"/>
    <property type="match status" value="1"/>
</dbReference>
<proteinExistence type="inferred from homology"/>
<evidence type="ECO:0000259" key="6">
    <source>
        <dbReference type="Pfam" id="PF00441"/>
    </source>
</evidence>
<evidence type="ECO:0000313" key="9">
    <source>
        <dbReference type="Proteomes" id="UP000319769"/>
    </source>
</evidence>
<dbReference type="Pfam" id="PF00441">
    <property type="entry name" value="Acyl-CoA_dh_1"/>
    <property type="match status" value="1"/>
</dbReference>
<evidence type="ECO:0000256" key="5">
    <source>
        <dbReference type="ARBA" id="ARBA00023002"/>
    </source>
</evidence>
<organism evidence="8 9">
    <name type="scientific">Amycolatopsis acidicola</name>
    <dbReference type="NCBI Taxonomy" id="2596893"/>
    <lineage>
        <taxon>Bacteria</taxon>
        <taxon>Bacillati</taxon>
        <taxon>Actinomycetota</taxon>
        <taxon>Actinomycetes</taxon>
        <taxon>Pseudonocardiales</taxon>
        <taxon>Pseudonocardiaceae</taxon>
        <taxon>Amycolatopsis</taxon>
    </lineage>
</organism>
<keyword evidence="9" id="KW-1185">Reference proteome</keyword>
<evidence type="ECO:0000259" key="7">
    <source>
        <dbReference type="Pfam" id="PF02771"/>
    </source>
</evidence>
<dbReference type="InterPro" id="IPR009100">
    <property type="entry name" value="AcylCoA_DH/oxidase_NM_dom_sf"/>
</dbReference>
<comment type="cofactor">
    <cofactor evidence="1">
        <name>FAD</name>
        <dbReference type="ChEBI" id="CHEBI:57692"/>
    </cofactor>
</comment>
<dbReference type="Pfam" id="PF02771">
    <property type="entry name" value="Acyl-CoA_dh_N"/>
    <property type="match status" value="1"/>
</dbReference>
<keyword evidence="3" id="KW-0285">Flavoprotein</keyword>
<keyword evidence="4" id="KW-0274">FAD</keyword>
<protein>
    <submittedName>
        <fullName evidence="8">Acyl-CoA dehydrogenase</fullName>
    </submittedName>
</protein>
<dbReference type="InterPro" id="IPR013786">
    <property type="entry name" value="AcylCoA_DH/ox_N"/>
</dbReference>
<gene>
    <name evidence="8" type="ORF">FPZ12_007185</name>
</gene>
<dbReference type="InterPro" id="IPR046373">
    <property type="entry name" value="Acyl-CoA_Oxase/DH_mid-dom_sf"/>
</dbReference>
<feature type="domain" description="Acyl-CoA dehydrogenase/oxidase C-terminal" evidence="6">
    <location>
        <begin position="254"/>
        <end position="367"/>
    </location>
</feature>
<evidence type="ECO:0000256" key="4">
    <source>
        <dbReference type="ARBA" id="ARBA00022827"/>
    </source>
</evidence>
<name>A0A5N0VI24_9PSEU</name>
<dbReference type="SUPFAM" id="SSF47203">
    <property type="entry name" value="Acyl-CoA dehydrogenase C-terminal domain-like"/>
    <property type="match status" value="1"/>
</dbReference>
<dbReference type="EMBL" id="VMNW02000007">
    <property type="protein sequence ID" value="KAA9164371.1"/>
    <property type="molecule type" value="Genomic_DNA"/>
</dbReference>
<evidence type="ECO:0000256" key="3">
    <source>
        <dbReference type="ARBA" id="ARBA00022630"/>
    </source>
</evidence>
<comment type="caution">
    <text evidence="8">The sequence shown here is derived from an EMBL/GenBank/DDBJ whole genome shotgun (WGS) entry which is preliminary data.</text>
</comment>
<dbReference type="Proteomes" id="UP000319769">
    <property type="component" value="Unassembled WGS sequence"/>
</dbReference>
<dbReference type="Gene3D" id="2.40.110.10">
    <property type="entry name" value="Butyryl-CoA Dehydrogenase, subunit A, domain 2"/>
    <property type="match status" value="1"/>
</dbReference>
<dbReference type="CDD" id="cd00567">
    <property type="entry name" value="ACAD"/>
    <property type="match status" value="1"/>
</dbReference>
<dbReference type="InterPro" id="IPR037069">
    <property type="entry name" value="AcylCoA_DH/ox_N_sf"/>
</dbReference>
<evidence type="ECO:0000313" key="8">
    <source>
        <dbReference type="EMBL" id="KAA9164371.1"/>
    </source>
</evidence>
<sequence>MPNACWGCRATAATVPRPGGTDVDFDLSREQRDLSAAVRAFTTAHAGLRPDSDASSGQQAKAWAAVREQLGVHGLLIPEPLGGAGGTILDLVVVLQEFGRELFCSPYLASAGLATVTLLGLPQTEARDRVLRELGAGEVVATAGRDIFSDHRAVTGRPTAEVEDARWSLTGTSEAMIEAELAGVALVVANTVDGPGIFAVRLDASGVSRQRLVTLDPTRSLTTIRFDRVAADLLCSGGELVPLLPGIRAQAMVLLAAEQVGGASRCLEMAVEHAVARRQFGRPIGAFQAIKHLCADMLVDAETADAAVRVAAWNVDEQAEDVRETASMAALQASAAFYRTAARTIQVHGAIAYTWEHPAHLYYKRAVTSRRLLASPSALADEIAARTGLGVL</sequence>